<dbReference type="OrthoDB" id="2798132at2759"/>
<dbReference type="EMBL" id="LNZH02000132">
    <property type="protein sequence ID" value="OCB90432.1"/>
    <property type="molecule type" value="Genomic_DNA"/>
</dbReference>
<protein>
    <recommendedName>
        <fullName evidence="1">DUF6593 domain-containing protein</fullName>
    </recommendedName>
</protein>
<feature type="domain" description="DUF6593" evidence="1">
    <location>
        <begin position="6"/>
        <end position="158"/>
    </location>
</feature>
<dbReference type="Pfam" id="PF20236">
    <property type="entry name" value="DUF6593"/>
    <property type="match status" value="1"/>
</dbReference>
<gene>
    <name evidence="2" type="ORF">A7U60_g2353</name>
</gene>
<evidence type="ECO:0000313" key="3">
    <source>
        <dbReference type="Proteomes" id="UP000757232"/>
    </source>
</evidence>
<name>A0A9Q5I2D0_SANBA</name>
<dbReference type="AlphaFoldDB" id="A0A9Q5I2D0"/>
<evidence type="ECO:0000313" key="2">
    <source>
        <dbReference type="EMBL" id="OCB90432.1"/>
    </source>
</evidence>
<organism evidence="2 3">
    <name type="scientific">Sanghuangporus baumii</name>
    <name type="common">Phellinus baumii</name>
    <dbReference type="NCBI Taxonomy" id="108892"/>
    <lineage>
        <taxon>Eukaryota</taxon>
        <taxon>Fungi</taxon>
        <taxon>Dikarya</taxon>
        <taxon>Basidiomycota</taxon>
        <taxon>Agaricomycotina</taxon>
        <taxon>Agaricomycetes</taxon>
        <taxon>Hymenochaetales</taxon>
        <taxon>Hymenochaetaceae</taxon>
        <taxon>Sanghuangporus</taxon>
    </lineage>
</organism>
<accession>A0A9Q5I2D0</accession>
<dbReference type="InterPro" id="IPR046528">
    <property type="entry name" value="DUF6593"/>
</dbReference>
<sequence length="162" mass="19379">MMLTANSLRNTTIAVDDDAFYYEVVTRFWHPTITKIRRLDLESNQMITVAEVEREPKREPRVRFGVDKDENAQWILARDWLKFTPQKHSGGTFTANTGIQYRWKTHKRQFQLIRANSENKEPLVIKHKHKRHFFVFRMSRHAWLEIKPEAVEALEQIIGLYQ</sequence>
<reference evidence="2" key="1">
    <citation type="submission" date="2016-06" db="EMBL/GenBank/DDBJ databases">
        <title>Draft Genome sequence of the fungus Inonotus baumii.</title>
        <authorList>
            <person name="Zhu H."/>
            <person name="Lin W."/>
        </authorList>
    </citation>
    <scope>NUCLEOTIDE SEQUENCE</scope>
    <source>
        <strain evidence="2">821</strain>
    </source>
</reference>
<proteinExistence type="predicted"/>
<keyword evidence="3" id="KW-1185">Reference proteome</keyword>
<evidence type="ECO:0000259" key="1">
    <source>
        <dbReference type="Pfam" id="PF20236"/>
    </source>
</evidence>
<dbReference type="Proteomes" id="UP000757232">
    <property type="component" value="Unassembled WGS sequence"/>
</dbReference>
<comment type="caution">
    <text evidence="2">The sequence shown here is derived from an EMBL/GenBank/DDBJ whole genome shotgun (WGS) entry which is preliminary data.</text>
</comment>